<dbReference type="Proteomes" id="UP000321720">
    <property type="component" value="Unassembled WGS sequence"/>
</dbReference>
<evidence type="ECO:0000256" key="2">
    <source>
        <dbReference type="ARBA" id="ARBA00022475"/>
    </source>
</evidence>
<feature type="transmembrane region" description="Helical" evidence="6">
    <location>
        <begin position="29"/>
        <end position="46"/>
    </location>
</feature>
<evidence type="ECO:0000256" key="6">
    <source>
        <dbReference type="SAM" id="Phobius"/>
    </source>
</evidence>
<reference evidence="7 8" key="1">
    <citation type="submission" date="2019-07" db="EMBL/GenBank/DDBJ databases">
        <title>Whole genome shotgun sequence of Cellulomonas composti NBRC 100758.</title>
        <authorList>
            <person name="Hosoyama A."/>
            <person name="Uohara A."/>
            <person name="Ohji S."/>
            <person name="Ichikawa N."/>
        </authorList>
    </citation>
    <scope>NUCLEOTIDE SEQUENCE [LARGE SCALE GENOMIC DNA]</scope>
    <source>
        <strain evidence="7 8">NBRC 100758</strain>
    </source>
</reference>
<feature type="transmembrane region" description="Helical" evidence="6">
    <location>
        <begin position="356"/>
        <end position="379"/>
    </location>
</feature>
<feature type="transmembrane region" description="Helical" evidence="6">
    <location>
        <begin position="216"/>
        <end position="234"/>
    </location>
</feature>
<feature type="transmembrane region" description="Helical" evidence="6">
    <location>
        <begin position="133"/>
        <end position="153"/>
    </location>
</feature>
<dbReference type="GO" id="GO:0005886">
    <property type="term" value="C:plasma membrane"/>
    <property type="evidence" value="ECO:0007669"/>
    <property type="project" value="UniProtKB-SubCell"/>
</dbReference>
<keyword evidence="8" id="KW-1185">Reference proteome</keyword>
<evidence type="ECO:0000256" key="3">
    <source>
        <dbReference type="ARBA" id="ARBA00022692"/>
    </source>
</evidence>
<evidence type="ECO:0000256" key="4">
    <source>
        <dbReference type="ARBA" id="ARBA00022989"/>
    </source>
</evidence>
<comment type="subcellular location">
    <subcellularLocation>
        <location evidence="1">Cell membrane</location>
        <topology evidence="1">Multi-pass membrane protein</topology>
    </subcellularLocation>
</comment>
<keyword evidence="4 6" id="KW-1133">Transmembrane helix</keyword>
<sequence length="432" mass="45223">MSAPTTDRPAATAPDEAAKPLAPISWKAPTGYGVFSVLSLVLFGLLPDSGRESTFTISTSKDFFQIDPITVPSKSTAILLSLIALGLAVFSYVETKNRRKVGVWLPAIFGVCVVMAFLVWADAGKDSPIPLTGLLQGSLFLAIPLVFGALSGLLCERSGIINVAIEGQLLAGAFLAAVVASITSSAYAGLIAAPIAGALVGALLVLFSIKYVVNQIIVGVVLNVLVIGVTSYLFSTVLKNDAARYNSPPKLPTIDIPVLSQIPVIGPVLFRQTVLVYVMYVVVALLQIFIFRSRWGLRLRAVGEHPKAADTVGIKVNRTRMRSTILGSAVAGLGGAFFTVAAGLAFGKEMTGGKGFIALAAMILGRWNPVGALAAALLFGFSDNLQVVLGIVGTPIPSQIMLMTPYVVTIFAVAGLVGRVRPPASEGIPYVK</sequence>
<dbReference type="AlphaFoldDB" id="A0A511JCH2"/>
<protein>
    <submittedName>
        <fullName evidence="7">ABC transporter permease</fullName>
    </submittedName>
</protein>
<dbReference type="InterPro" id="IPR001851">
    <property type="entry name" value="ABC_transp_permease"/>
</dbReference>
<dbReference type="PANTHER" id="PTHR43370">
    <property type="entry name" value="SUGAR ABC TRANSPORTER INTEGRAL MEMBRANE PROTEIN-RELATED"/>
    <property type="match status" value="1"/>
</dbReference>
<comment type="caution">
    <text evidence="7">The sequence shown here is derived from an EMBL/GenBank/DDBJ whole genome shotgun (WGS) entry which is preliminary data.</text>
</comment>
<feature type="transmembrane region" description="Helical" evidence="6">
    <location>
        <begin position="274"/>
        <end position="291"/>
    </location>
</feature>
<keyword evidence="3 6" id="KW-0812">Transmembrane</keyword>
<dbReference type="RefSeq" id="WP_146843304.1">
    <property type="nucleotide sequence ID" value="NZ_BJWG01000010.1"/>
</dbReference>
<feature type="transmembrane region" description="Helical" evidence="6">
    <location>
        <begin position="101"/>
        <end position="121"/>
    </location>
</feature>
<feature type="transmembrane region" description="Helical" evidence="6">
    <location>
        <begin position="186"/>
        <end position="209"/>
    </location>
</feature>
<dbReference type="Pfam" id="PF02653">
    <property type="entry name" value="BPD_transp_2"/>
    <property type="match status" value="1"/>
</dbReference>
<dbReference type="PANTHER" id="PTHR43370:SF1">
    <property type="entry name" value="GUANOSINE ABC TRANSPORTER PERMEASE PROTEIN NUPQ"/>
    <property type="match status" value="1"/>
</dbReference>
<feature type="transmembrane region" description="Helical" evidence="6">
    <location>
        <begin position="160"/>
        <end position="180"/>
    </location>
</feature>
<accession>A0A511JCH2</accession>
<evidence type="ECO:0000313" key="8">
    <source>
        <dbReference type="Proteomes" id="UP000321720"/>
    </source>
</evidence>
<evidence type="ECO:0000313" key="7">
    <source>
        <dbReference type="EMBL" id="GEL95674.1"/>
    </source>
</evidence>
<feature type="transmembrane region" description="Helical" evidence="6">
    <location>
        <begin position="77"/>
        <end position="94"/>
    </location>
</feature>
<proteinExistence type="predicted"/>
<keyword evidence="5 6" id="KW-0472">Membrane</keyword>
<dbReference type="GO" id="GO:0022857">
    <property type="term" value="F:transmembrane transporter activity"/>
    <property type="evidence" value="ECO:0007669"/>
    <property type="project" value="InterPro"/>
</dbReference>
<keyword evidence="2" id="KW-1003">Cell membrane</keyword>
<name>A0A511JCH2_9CELL</name>
<evidence type="ECO:0000256" key="1">
    <source>
        <dbReference type="ARBA" id="ARBA00004651"/>
    </source>
</evidence>
<dbReference type="CDD" id="cd06580">
    <property type="entry name" value="TM_PBP1_transp_TpRbsC_like"/>
    <property type="match status" value="1"/>
</dbReference>
<feature type="transmembrane region" description="Helical" evidence="6">
    <location>
        <begin position="325"/>
        <end position="344"/>
    </location>
</feature>
<organism evidence="7 8">
    <name type="scientific">Cellulomonas composti</name>
    <dbReference type="NCBI Taxonomy" id="266130"/>
    <lineage>
        <taxon>Bacteria</taxon>
        <taxon>Bacillati</taxon>
        <taxon>Actinomycetota</taxon>
        <taxon>Actinomycetes</taxon>
        <taxon>Micrococcales</taxon>
        <taxon>Cellulomonadaceae</taxon>
        <taxon>Cellulomonas</taxon>
    </lineage>
</organism>
<gene>
    <name evidence="7" type="ORF">CCO02nite_23320</name>
</gene>
<evidence type="ECO:0000256" key="5">
    <source>
        <dbReference type="ARBA" id="ARBA00023136"/>
    </source>
</evidence>
<dbReference type="OrthoDB" id="9792579at2"/>
<dbReference type="EMBL" id="BJWG01000010">
    <property type="protein sequence ID" value="GEL95674.1"/>
    <property type="molecule type" value="Genomic_DNA"/>
</dbReference>